<protein>
    <submittedName>
        <fullName evidence="2">Uncharacterized protein</fullName>
    </submittedName>
</protein>
<dbReference type="Proteomes" id="UP000437017">
    <property type="component" value="Unassembled WGS sequence"/>
</dbReference>
<gene>
    <name evidence="2" type="ORF">E2I00_019572</name>
</gene>
<feature type="compositionally biased region" description="Low complexity" evidence="1">
    <location>
        <begin position="63"/>
        <end position="87"/>
    </location>
</feature>
<accession>A0A6A1Q1G7</accession>
<proteinExistence type="predicted"/>
<keyword evidence="3" id="KW-1185">Reference proteome</keyword>
<dbReference type="EMBL" id="SGJD01001260">
    <property type="protein sequence ID" value="KAB0401104.1"/>
    <property type="molecule type" value="Genomic_DNA"/>
</dbReference>
<sequence>MRAAPKPLEQRRRRGPTETGQAGTKWKKQNFGCKTRVEETRGSGPTGPWAQRSQGLSSPMSASSKRYSSPTTTTPTSATGTPACSSP</sequence>
<feature type="region of interest" description="Disordered" evidence="1">
    <location>
        <begin position="1"/>
        <end position="87"/>
    </location>
</feature>
<comment type="caution">
    <text evidence="2">The sequence shown here is derived from an EMBL/GenBank/DDBJ whole genome shotgun (WGS) entry which is preliminary data.</text>
</comment>
<evidence type="ECO:0000256" key="1">
    <source>
        <dbReference type="SAM" id="MobiDB-lite"/>
    </source>
</evidence>
<feature type="compositionally biased region" description="Polar residues" evidence="1">
    <location>
        <begin position="51"/>
        <end position="62"/>
    </location>
</feature>
<name>A0A6A1Q1G7_BALPH</name>
<reference evidence="2 3" key="1">
    <citation type="journal article" date="2019" name="PLoS ONE">
        <title>Genomic analyses reveal an absence of contemporary introgressive admixture between fin whales and blue whales, despite known hybrids.</title>
        <authorList>
            <person name="Westbury M.V."/>
            <person name="Petersen B."/>
            <person name="Lorenzen E.D."/>
        </authorList>
    </citation>
    <scope>NUCLEOTIDE SEQUENCE [LARGE SCALE GENOMIC DNA]</scope>
    <source>
        <strain evidence="2">FinWhale-01</strain>
    </source>
</reference>
<dbReference type="AlphaFoldDB" id="A0A6A1Q1G7"/>
<evidence type="ECO:0000313" key="2">
    <source>
        <dbReference type="EMBL" id="KAB0401104.1"/>
    </source>
</evidence>
<evidence type="ECO:0000313" key="3">
    <source>
        <dbReference type="Proteomes" id="UP000437017"/>
    </source>
</evidence>
<organism evidence="2 3">
    <name type="scientific">Balaenoptera physalus</name>
    <name type="common">Fin whale</name>
    <name type="synonym">Balaena physalus</name>
    <dbReference type="NCBI Taxonomy" id="9770"/>
    <lineage>
        <taxon>Eukaryota</taxon>
        <taxon>Metazoa</taxon>
        <taxon>Chordata</taxon>
        <taxon>Craniata</taxon>
        <taxon>Vertebrata</taxon>
        <taxon>Euteleostomi</taxon>
        <taxon>Mammalia</taxon>
        <taxon>Eutheria</taxon>
        <taxon>Laurasiatheria</taxon>
        <taxon>Artiodactyla</taxon>
        <taxon>Whippomorpha</taxon>
        <taxon>Cetacea</taxon>
        <taxon>Mysticeti</taxon>
        <taxon>Balaenopteridae</taxon>
        <taxon>Balaenoptera</taxon>
    </lineage>
</organism>